<name>A0A8T2ZQ34_POPDE</name>
<evidence type="ECO:0000313" key="5">
    <source>
        <dbReference type="Proteomes" id="UP000807159"/>
    </source>
</evidence>
<feature type="domain" description="BRO1" evidence="3">
    <location>
        <begin position="22"/>
        <end position="347"/>
    </location>
</feature>
<dbReference type="EMBL" id="JACEGQ020000001">
    <property type="protein sequence ID" value="KAH8519495.1"/>
    <property type="molecule type" value="Genomic_DNA"/>
</dbReference>
<sequence length="377" mass="41776">MGCSASMYASGKRKKTSIPEVVVYVPSMRIPAQSDLQRPLRGLILQDLVDRLACLRNQIVLVAEDTGGSAVAELRRALEEYLPLLIGLTKKAMLNLSEANSLMIPKDHSGSGIRVVSSDCKRDSVDLLLKGSGCLVFCVREITAHLPPDIKKKFSEVFQDGVLEAISIQALGQGTEIQLGLAVESQKASLSVKRRLACEQLIYFSQAYHCLSESNTSNMHGKKHLCFIKWKFLEAKASAYYYHGLILDKGTEPACHVTAVCCFLAADGLLSESKKACLTFCLTAPVTRSPPLWGAMKHLHQKIPEVAARKSQMYGYLLEEEKALQAPPDLPDFQLSLAPDDYLLPEIDSAWDRNKWEIQSQPLKEHPKDSEDETETE</sequence>
<comment type="similarity">
    <text evidence="1">Belongs to the BROX family.</text>
</comment>
<keyword evidence="5" id="KW-1185">Reference proteome</keyword>
<proteinExistence type="inferred from homology"/>
<organism evidence="4 5">
    <name type="scientific">Populus deltoides</name>
    <name type="common">Eastern poplar</name>
    <name type="synonym">Eastern cottonwood</name>
    <dbReference type="NCBI Taxonomy" id="3696"/>
    <lineage>
        <taxon>Eukaryota</taxon>
        <taxon>Viridiplantae</taxon>
        <taxon>Streptophyta</taxon>
        <taxon>Embryophyta</taxon>
        <taxon>Tracheophyta</taxon>
        <taxon>Spermatophyta</taxon>
        <taxon>Magnoliopsida</taxon>
        <taxon>eudicotyledons</taxon>
        <taxon>Gunneridae</taxon>
        <taxon>Pentapetalae</taxon>
        <taxon>rosids</taxon>
        <taxon>fabids</taxon>
        <taxon>Malpighiales</taxon>
        <taxon>Salicaceae</taxon>
        <taxon>Saliceae</taxon>
        <taxon>Populus</taxon>
    </lineage>
</organism>
<dbReference type="SMART" id="SM01041">
    <property type="entry name" value="BRO1"/>
    <property type="match status" value="1"/>
</dbReference>
<dbReference type="InterPro" id="IPR038499">
    <property type="entry name" value="BRO1_sf"/>
</dbReference>
<reference evidence="4" key="1">
    <citation type="journal article" date="2021" name="J. Hered.">
        <title>Genome Assembly of Salicaceae Populus deltoides (Eastern Cottonwood) I-69 Based on Nanopore Sequencing and Hi-C Technologies.</title>
        <authorList>
            <person name="Bai S."/>
            <person name="Wu H."/>
            <person name="Zhang J."/>
            <person name="Pan Z."/>
            <person name="Zhao W."/>
            <person name="Li Z."/>
            <person name="Tong C."/>
        </authorList>
    </citation>
    <scope>NUCLEOTIDE SEQUENCE</scope>
    <source>
        <tissue evidence="4">Leaf</tissue>
    </source>
</reference>
<dbReference type="Proteomes" id="UP000807159">
    <property type="component" value="Chromosome 1"/>
</dbReference>
<evidence type="ECO:0000313" key="4">
    <source>
        <dbReference type="EMBL" id="KAH8519495.1"/>
    </source>
</evidence>
<dbReference type="PANTHER" id="PTHR23032">
    <property type="entry name" value="BRO1 DOMAIN-CONTAINING PROTEIN BROX"/>
    <property type="match status" value="1"/>
</dbReference>
<accession>A0A8T2ZQ34</accession>
<evidence type="ECO:0000256" key="1">
    <source>
        <dbReference type="ARBA" id="ARBA00008901"/>
    </source>
</evidence>
<dbReference type="InterPro" id="IPR038898">
    <property type="entry name" value="BROX"/>
</dbReference>
<comment type="caution">
    <text evidence="4">The sequence shown here is derived from an EMBL/GenBank/DDBJ whole genome shotgun (WGS) entry which is preliminary data.</text>
</comment>
<evidence type="ECO:0000259" key="3">
    <source>
        <dbReference type="SMART" id="SM01041"/>
    </source>
</evidence>
<dbReference type="PANTHER" id="PTHR23032:SF2">
    <property type="entry name" value="ENDOSOMAL TARGETING BRO1-LIKE DOMAIN-CONTAINING PROTEIN"/>
    <property type="match status" value="1"/>
</dbReference>
<feature type="region of interest" description="Disordered" evidence="2">
    <location>
        <begin position="358"/>
        <end position="377"/>
    </location>
</feature>
<dbReference type="InterPro" id="IPR004328">
    <property type="entry name" value="BRO1_dom"/>
</dbReference>
<dbReference type="AlphaFoldDB" id="A0A8T2ZQ34"/>
<dbReference type="Gene3D" id="1.25.40.280">
    <property type="entry name" value="alix/aip1 like domains"/>
    <property type="match status" value="1"/>
</dbReference>
<gene>
    <name evidence="4" type="ORF">H0E87_001050</name>
</gene>
<evidence type="ECO:0000256" key="2">
    <source>
        <dbReference type="SAM" id="MobiDB-lite"/>
    </source>
</evidence>
<protein>
    <recommendedName>
        <fullName evidence="3">BRO1 domain-containing protein</fullName>
    </recommendedName>
</protein>